<protein>
    <recommendedName>
        <fullName evidence="4">tRNA pseudouridine synthase A</fullName>
        <ecNumber evidence="4">5.4.99.12</ecNumber>
    </recommendedName>
    <alternativeName>
        <fullName evidence="4">tRNA pseudouridine(38-40) synthase</fullName>
    </alternativeName>
    <alternativeName>
        <fullName evidence="4">tRNA pseudouridylate synthase I</fullName>
    </alternativeName>
    <alternativeName>
        <fullName evidence="4">tRNA-uridine isomerase I</fullName>
    </alternativeName>
</protein>
<dbReference type="Gene3D" id="3.30.70.660">
    <property type="entry name" value="Pseudouridine synthase I, catalytic domain, C-terminal subdomain"/>
    <property type="match status" value="1"/>
</dbReference>
<name>A0A372DJ60_9GAMM</name>
<dbReference type="InterPro" id="IPR020095">
    <property type="entry name" value="PsdUridine_synth_TruA_C"/>
</dbReference>
<organism evidence="9 10">
    <name type="scientific">Cognatiluteimonas weifangensis</name>
    <dbReference type="NCBI Taxonomy" id="2303539"/>
    <lineage>
        <taxon>Bacteria</taxon>
        <taxon>Pseudomonadati</taxon>
        <taxon>Pseudomonadota</taxon>
        <taxon>Gammaproteobacteria</taxon>
        <taxon>Lysobacterales</taxon>
        <taxon>Lysobacteraceae</taxon>
        <taxon>Cognatiluteimonas</taxon>
    </lineage>
</organism>
<dbReference type="RefSeq" id="WP_117203149.1">
    <property type="nucleotide sequence ID" value="NZ_JBHTBK010000058.1"/>
</dbReference>
<dbReference type="Proteomes" id="UP000262917">
    <property type="component" value="Unassembled WGS sequence"/>
</dbReference>
<evidence type="ECO:0000259" key="8">
    <source>
        <dbReference type="Pfam" id="PF01416"/>
    </source>
</evidence>
<keyword evidence="10" id="KW-1185">Reference proteome</keyword>
<reference evidence="9 10" key="1">
    <citation type="submission" date="2018-08" db="EMBL/GenBank/DDBJ databases">
        <title>Lysobacter weifangensis sp. nov., a new member of the family 'Xanthomonadaceae', isolated from soil in a farmland.</title>
        <authorList>
            <person name="Zhao H."/>
        </authorList>
    </citation>
    <scope>NUCLEOTIDE SEQUENCE [LARGE SCALE GENOMIC DNA]</scope>
    <source>
        <strain evidence="9 10">WF-2</strain>
    </source>
</reference>
<dbReference type="EMBL" id="QVPD01000011">
    <property type="protein sequence ID" value="RFP59507.1"/>
    <property type="molecule type" value="Genomic_DNA"/>
</dbReference>
<dbReference type="AlphaFoldDB" id="A0A372DJ60"/>
<gene>
    <name evidence="4 9" type="primary">truA</name>
    <name evidence="9" type="ORF">D0Y53_10250</name>
</gene>
<dbReference type="GO" id="GO:0160147">
    <property type="term" value="F:tRNA pseudouridine(38-40) synthase activity"/>
    <property type="evidence" value="ECO:0007669"/>
    <property type="project" value="UniProtKB-EC"/>
</dbReference>
<evidence type="ECO:0000256" key="6">
    <source>
        <dbReference type="PIRSR" id="PIRSR001430-2"/>
    </source>
</evidence>
<dbReference type="InterPro" id="IPR020097">
    <property type="entry name" value="PsdUridine_synth_TruA_a/b_dom"/>
</dbReference>
<comment type="function">
    <text evidence="4">Formation of pseudouridine at positions 38, 39 and 40 in the anticodon stem and loop of transfer RNAs.</text>
</comment>
<feature type="domain" description="Pseudouridine synthase I TruA alpha/beta" evidence="8">
    <location>
        <begin position="150"/>
        <end position="252"/>
    </location>
</feature>
<proteinExistence type="inferred from homology"/>
<dbReference type="EC" id="5.4.99.12" evidence="4"/>
<comment type="catalytic activity">
    <reaction evidence="4 7">
        <text>uridine(38/39/40) in tRNA = pseudouridine(38/39/40) in tRNA</text>
        <dbReference type="Rhea" id="RHEA:22376"/>
        <dbReference type="Rhea" id="RHEA-COMP:10085"/>
        <dbReference type="Rhea" id="RHEA-COMP:10087"/>
        <dbReference type="ChEBI" id="CHEBI:65314"/>
        <dbReference type="ChEBI" id="CHEBI:65315"/>
        <dbReference type="EC" id="5.4.99.12"/>
    </reaction>
</comment>
<dbReference type="PANTHER" id="PTHR11142">
    <property type="entry name" value="PSEUDOURIDYLATE SYNTHASE"/>
    <property type="match status" value="1"/>
</dbReference>
<dbReference type="HAMAP" id="MF_00171">
    <property type="entry name" value="TruA"/>
    <property type="match status" value="1"/>
</dbReference>
<feature type="active site" description="Nucleophile" evidence="4 5">
    <location>
        <position position="59"/>
    </location>
</feature>
<evidence type="ECO:0000313" key="10">
    <source>
        <dbReference type="Proteomes" id="UP000262917"/>
    </source>
</evidence>
<dbReference type="GO" id="GO:0003723">
    <property type="term" value="F:RNA binding"/>
    <property type="evidence" value="ECO:0007669"/>
    <property type="project" value="InterPro"/>
</dbReference>
<dbReference type="InterPro" id="IPR001406">
    <property type="entry name" value="PsdUridine_synth_TruA"/>
</dbReference>
<evidence type="ECO:0000256" key="3">
    <source>
        <dbReference type="ARBA" id="ARBA00023235"/>
    </source>
</evidence>
<comment type="similarity">
    <text evidence="1 4 7">Belongs to the tRNA pseudouridine synthase TruA family.</text>
</comment>
<dbReference type="FunFam" id="3.30.70.580:FF:000001">
    <property type="entry name" value="tRNA pseudouridine synthase A"/>
    <property type="match status" value="1"/>
</dbReference>
<dbReference type="InterPro" id="IPR020094">
    <property type="entry name" value="TruA/RsuA/RluB/E/F_N"/>
</dbReference>
<dbReference type="PIRSF" id="PIRSF001430">
    <property type="entry name" value="tRNA_psdUrid_synth"/>
    <property type="match status" value="1"/>
</dbReference>
<comment type="subunit">
    <text evidence="4">Homodimer.</text>
</comment>
<accession>A0A372DJ60</accession>
<evidence type="ECO:0000256" key="2">
    <source>
        <dbReference type="ARBA" id="ARBA00022694"/>
    </source>
</evidence>
<dbReference type="CDD" id="cd02570">
    <property type="entry name" value="PseudoU_synth_EcTruA"/>
    <property type="match status" value="1"/>
</dbReference>
<evidence type="ECO:0000256" key="7">
    <source>
        <dbReference type="RuleBase" id="RU003792"/>
    </source>
</evidence>
<dbReference type="SUPFAM" id="SSF55120">
    <property type="entry name" value="Pseudouridine synthase"/>
    <property type="match status" value="1"/>
</dbReference>
<evidence type="ECO:0000256" key="4">
    <source>
        <dbReference type="HAMAP-Rule" id="MF_00171"/>
    </source>
</evidence>
<keyword evidence="2 4" id="KW-0819">tRNA processing</keyword>
<keyword evidence="3 4" id="KW-0413">Isomerase</keyword>
<dbReference type="GO" id="GO:0031119">
    <property type="term" value="P:tRNA pseudouridine synthesis"/>
    <property type="evidence" value="ECO:0007669"/>
    <property type="project" value="UniProtKB-UniRule"/>
</dbReference>
<comment type="caution">
    <text evidence="9">The sequence shown here is derived from an EMBL/GenBank/DDBJ whole genome shotgun (WGS) entry which is preliminary data.</text>
</comment>
<dbReference type="NCBIfam" id="TIGR00071">
    <property type="entry name" value="hisT_truA"/>
    <property type="match status" value="1"/>
</dbReference>
<evidence type="ECO:0000256" key="5">
    <source>
        <dbReference type="PIRSR" id="PIRSR001430-1"/>
    </source>
</evidence>
<feature type="binding site" evidence="4 6">
    <location>
        <position position="117"/>
    </location>
    <ligand>
        <name>substrate</name>
    </ligand>
</feature>
<evidence type="ECO:0000256" key="1">
    <source>
        <dbReference type="ARBA" id="ARBA00009375"/>
    </source>
</evidence>
<sequence>MRHALGVEYDGSGFSGWQRLNKPGAPERRGEPTLQAALERALAFVAGHRVDTVCAGRTDAGVHAACQVVHFDSDAVRDPRGWMLGATSRLPPAASVLWCLPVGGDFHARFSARARRYRYRILNRAIRPALGRQYLTWERQPLDAAAMHRAAQALLGEHDFSAFRSAQCQAPHARRELQEIAVRRDGEIVEIDVQANAFLHHMVRNLVGSLLPVGRGEAGEDWLATLLAGRDRNVAGPTAPPDGLVFLGPRYPAGYGLPAAVSLPAETTA</sequence>
<dbReference type="Gene3D" id="3.30.70.580">
    <property type="entry name" value="Pseudouridine synthase I, catalytic domain, N-terminal subdomain"/>
    <property type="match status" value="1"/>
</dbReference>
<evidence type="ECO:0000313" key="9">
    <source>
        <dbReference type="EMBL" id="RFP59507.1"/>
    </source>
</evidence>
<dbReference type="InterPro" id="IPR020103">
    <property type="entry name" value="PsdUridine_synth_cat_dom_sf"/>
</dbReference>
<comment type="caution">
    <text evidence="4">Lacks conserved residue(s) required for the propagation of feature annotation.</text>
</comment>
<dbReference type="PANTHER" id="PTHR11142:SF0">
    <property type="entry name" value="TRNA PSEUDOURIDINE SYNTHASE-LIKE 1"/>
    <property type="match status" value="1"/>
</dbReference>
<dbReference type="Pfam" id="PF01416">
    <property type="entry name" value="PseudoU_synth_1"/>
    <property type="match status" value="1"/>
</dbReference>
<dbReference type="OrthoDB" id="9811823at2"/>